<dbReference type="Pfam" id="PF01285">
    <property type="entry name" value="TEA"/>
    <property type="match status" value="1"/>
</dbReference>
<keyword evidence="5" id="KW-0539">Nucleus</keyword>
<evidence type="ECO:0000256" key="4">
    <source>
        <dbReference type="ARBA" id="ARBA00023163"/>
    </source>
</evidence>
<protein>
    <recommendedName>
        <fullName evidence="8">TEA domain-containing protein</fullName>
    </recommendedName>
</protein>
<feature type="compositionally biased region" description="Basic and acidic residues" evidence="7">
    <location>
        <begin position="99"/>
        <end position="112"/>
    </location>
</feature>
<dbReference type="GO" id="GO:0005667">
    <property type="term" value="C:transcription regulator complex"/>
    <property type="evidence" value="ECO:0007669"/>
    <property type="project" value="TreeGrafter"/>
</dbReference>
<feature type="DNA-binding region" description="TEA" evidence="6">
    <location>
        <begin position="115"/>
        <end position="189"/>
    </location>
</feature>
<gene>
    <name evidence="9" type="ORF">TWF694_009549</name>
</gene>
<evidence type="ECO:0000313" key="10">
    <source>
        <dbReference type="Proteomes" id="UP001365542"/>
    </source>
</evidence>
<evidence type="ECO:0000259" key="8">
    <source>
        <dbReference type="PROSITE" id="PS51088"/>
    </source>
</evidence>
<evidence type="ECO:0000256" key="3">
    <source>
        <dbReference type="ARBA" id="ARBA00023015"/>
    </source>
</evidence>
<proteinExistence type="inferred from homology"/>
<dbReference type="GO" id="GO:0005634">
    <property type="term" value="C:nucleus"/>
    <property type="evidence" value="ECO:0007669"/>
    <property type="project" value="UniProtKB-SubCell"/>
</dbReference>
<reference evidence="9 10" key="1">
    <citation type="submission" date="2019-10" db="EMBL/GenBank/DDBJ databases">
        <authorList>
            <person name="Palmer J.M."/>
        </authorList>
    </citation>
    <scope>NUCLEOTIDE SEQUENCE [LARGE SCALE GENOMIC DNA]</scope>
    <source>
        <strain evidence="9 10">TWF694</strain>
    </source>
</reference>
<dbReference type="InterPro" id="IPR000818">
    <property type="entry name" value="TEA/ATTS_dom"/>
</dbReference>
<keyword evidence="10" id="KW-1185">Reference proteome</keyword>
<dbReference type="InterPro" id="IPR050937">
    <property type="entry name" value="TEC1_TEAD_TF"/>
</dbReference>
<dbReference type="PROSITE" id="PS51088">
    <property type="entry name" value="TEA_2"/>
    <property type="match status" value="1"/>
</dbReference>
<evidence type="ECO:0000256" key="2">
    <source>
        <dbReference type="ARBA" id="ARBA00008421"/>
    </source>
</evidence>
<dbReference type="GO" id="GO:0000981">
    <property type="term" value="F:DNA-binding transcription factor activity, RNA polymerase II-specific"/>
    <property type="evidence" value="ECO:0007669"/>
    <property type="project" value="TreeGrafter"/>
</dbReference>
<keyword evidence="3" id="KW-0805">Transcription regulation</keyword>
<accession>A0AAV9XB60</accession>
<dbReference type="EMBL" id="JAVHJO010000006">
    <property type="protein sequence ID" value="KAK6539315.1"/>
    <property type="molecule type" value="Genomic_DNA"/>
</dbReference>
<evidence type="ECO:0000256" key="7">
    <source>
        <dbReference type="SAM" id="MobiDB-lite"/>
    </source>
</evidence>
<dbReference type="Proteomes" id="UP001365542">
    <property type="component" value="Unassembled WGS sequence"/>
</dbReference>
<organism evidence="9 10">
    <name type="scientific">Orbilia ellipsospora</name>
    <dbReference type="NCBI Taxonomy" id="2528407"/>
    <lineage>
        <taxon>Eukaryota</taxon>
        <taxon>Fungi</taxon>
        <taxon>Dikarya</taxon>
        <taxon>Ascomycota</taxon>
        <taxon>Pezizomycotina</taxon>
        <taxon>Orbiliomycetes</taxon>
        <taxon>Orbiliales</taxon>
        <taxon>Orbiliaceae</taxon>
        <taxon>Orbilia</taxon>
    </lineage>
</organism>
<comment type="similarity">
    <text evidence="2">Belongs to the TEC1 family.</text>
</comment>
<name>A0AAV9XB60_9PEZI</name>
<evidence type="ECO:0000256" key="5">
    <source>
        <dbReference type="ARBA" id="ARBA00023242"/>
    </source>
</evidence>
<feature type="compositionally biased region" description="Polar residues" evidence="7">
    <location>
        <begin position="65"/>
        <end position="82"/>
    </location>
</feature>
<comment type="subcellular location">
    <subcellularLocation>
        <location evidence="1">Nucleus</location>
    </subcellularLocation>
</comment>
<dbReference type="AlphaFoldDB" id="A0AAV9XB60"/>
<dbReference type="InterPro" id="IPR038096">
    <property type="entry name" value="TEA/ATTS_sf"/>
</dbReference>
<dbReference type="SMART" id="SM00426">
    <property type="entry name" value="TEA"/>
    <property type="match status" value="1"/>
</dbReference>
<evidence type="ECO:0000256" key="1">
    <source>
        <dbReference type="ARBA" id="ARBA00004123"/>
    </source>
</evidence>
<sequence length="688" mass="78293">MESLQKSDTHHYLTSQGYPCVLEPSPDHHSSINRFSRHYAGIKKRPLVHTSSSTRHLYPTLLSNDHLSPTLNSQRYTSSPMRNRTKSIYGVEELQDPQESYREYRQRQRRGESTGADGESVWDDEVEEAFFEALELFPPQGRRKLTVDGKPCGRNELISKYIFMKTGKERKRKQVSSHIQVLKGLLKHDPSFMRLVVAEDQDTIDRNFDEKTLSQLAILSDSSLPSAQAKYKRYSTSTIASSSASPTAYRPSSQLYDYHGSPTSSVALSSYGKLLIKPYTLEMWLGQDSADKTNYPIQHLHDYTKLYPHEYALNPTVMSSIPRWENKFPHLAKLSGEGQLRCPVVHISSTLRTMTQRPDNTVFWAQFEASFCNETYYDHGFTVATRLYLSGERLKTFNEVEEPALIVSDPQGVAPKRVKISLNPNFWSSYFGNFVSALMEPLKPGEDYDQEMRRREKHAGDAICNLTMIQEIFAWPSSELEMAISENKIGSGAHDFAKQRAALFIWDFSKAERDEAGVTFWRPVVVDDGVRQDYGSYNRHSFDTRQLPSYTPAIGNWSNSSPVDSYAPSYHQSTPPLGYPQTPYDEPSFPQTFPDMSLQSSLRYSLGQQEQPQAKPAVEDLGVDYFQNYDQLPPFSYATVAEHPELLSQWPQLPVLAGEEHLEGGMGNMQCSDIMSMEGESAKHFKKT</sequence>
<feature type="domain" description="TEA" evidence="8">
    <location>
        <begin position="115"/>
        <end position="189"/>
    </location>
</feature>
<comment type="caution">
    <text evidence="9">The sequence shown here is derived from an EMBL/GenBank/DDBJ whole genome shotgun (WGS) entry which is preliminary data.</text>
</comment>
<feature type="region of interest" description="Disordered" evidence="7">
    <location>
        <begin position="65"/>
        <end position="120"/>
    </location>
</feature>
<dbReference type="GO" id="GO:0000978">
    <property type="term" value="F:RNA polymerase II cis-regulatory region sequence-specific DNA binding"/>
    <property type="evidence" value="ECO:0007669"/>
    <property type="project" value="TreeGrafter"/>
</dbReference>
<dbReference type="Gene3D" id="6.10.20.40">
    <property type="entry name" value="TEA/ATTS domain"/>
    <property type="match status" value="1"/>
</dbReference>
<evidence type="ECO:0000313" key="9">
    <source>
        <dbReference type="EMBL" id="KAK6539315.1"/>
    </source>
</evidence>
<evidence type="ECO:0000256" key="6">
    <source>
        <dbReference type="PROSITE-ProRule" id="PRU00505"/>
    </source>
</evidence>
<keyword evidence="4" id="KW-0804">Transcription</keyword>
<dbReference type="PANTHER" id="PTHR11834">
    <property type="entry name" value="TRANSCRIPTIONAL ENHANCER FACTOR TEF RELATED"/>
    <property type="match status" value="1"/>
</dbReference>
<dbReference type="PRINTS" id="PR00065">
    <property type="entry name" value="TEADOMAIN"/>
</dbReference>
<dbReference type="PANTHER" id="PTHR11834:SF0">
    <property type="entry name" value="PROTEIN SCALLOPED"/>
    <property type="match status" value="1"/>
</dbReference>